<dbReference type="InterPro" id="IPR036864">
    <property type="entry name" value="Zn2-C6_fun-type_DNA-bd_sf"/>
</dbReference>
<dbReference type="SMART" id="SM00906">
    <property type="entry name" value="Fungal_trans"/>
    <property type="match status" value="1"/>
</dbReference>
<protein>
    <recommendedName>
        <fullName evidence="7">Zn(2)-C6 fungal-type domain-containing protein</fullName>
    </recommendedName>
</protein>
<dbReference type="GO" id="GO:0000981">
    <property type="term" value="F:DNA-binding transcription factor activity, RNA polymerase II-specific"/>
    <property type="evidence" value="ECO:0007669"/>
    <property type="project" value="InterPro"/>
</dbReference>
<feature type="compositionally biased region" description="Polar residues" evidence="6">
    <location>
        <begin position="825"/>
        <end position="842"/>
    </location>
</feature>
<dbReference type="Pfam" id="PF00172">
    <property type="entry name" value="Zn_clus"/>
    <property type="match status" value="1"/>
</dbReference>
<dbReference type="InterPro" id="IPR053230">
    <property type="entry name" value="Trans_reg_galc"/>
</dbReference>
<feature type="domain" description="Zn(2)-C6 fungal-type" evidence="7">
    <location>
        <begin position="95"/>
        <end position="125"/>
    </location>
</feature>
<dbReference type="Gene3D" id="4.10.240.10">
    <property type="entry name" value="Zn(2)-C6 fungal-type DNA-binding domain"/>
    <property type="match status" value="1"/>
</dbReference>
<proteinExistence type="predicted"/>
<feature type="region of interest" description="Disordered" evidence="6">
    <location>
        <begin position="1"/>
        <end position="89"/>
    </location>
</feature>
<feature type="region of interest" description="Disordered" evidence="6">
    <location>
        <begin position="819"/>
        <end position="842"/>
    </location>
</feature>
<evidence type="ECO:0000259" key="7">
    <source>
        <dbReference type="PROSITE" id="PS50048"/>
    </source>
</evidence>
<dbReference type="Proteomes" id="UP000662466">
    <property type="component" value="Unassembled WGS sequence"/>
</dbReference>
<feature type="compositionally biased region" description="Polar residues" evidence="6">
    <location>
        <begin position="50"/>
        <end position="66"/>
    </location>
</feature>
<dbReference type="OrthoDB" id="5296287at2759"/>
<dbReference type="CDD" id="cd00067">
    <property type="entry name" value="GAL4"/>
    <property type="match status" value="1"/>
</dbReference>
<organism evidence="8 10">
    <name type="scientific">Aspergillus hiratsukae</name>
    <dbReference type="NCBI Taxonomy" id="1194566"/>
    <lineage>
        <taxon>Eukaryota</taxon>
        <taxon>Fungi</taxon>
        <taxon>Dikarya</taxon>
        <taxon>Ascomycota</taxon>
        <taxon>Pezizomycotina</taxon>
        <taxon>Eurotiomycetes</taxon>
        <taxon>Eurotiomycetidae</taxon>
        <taxon>Eurotiales</taxon>
        <taxon>Aspergillaceae</taxon>
        <taxon>Aspergillus</taxon>
        <taxon>Aspergillus subgen. Fumigati</taxon>
    </lineage>
</organism>
<dbReference type="PROSITE" id="PS00463">
    <property type="entry name" value="ZN2_CY6_FUNGAL_1"/>
    <property type="match status" value="1"/>
</dbReference>
<dbReference type="GO" id="GO:0003677">
    <property type="term" value="F:DNA binding"/>
    <property type="evidence" value="ECO:0007669"/>
    <property type="project" value="UniProtKB-KW"/>
</dbReference>
<dbReference type="InterPro" id="IPR001138">
    <property type="entry name" value="Zn2Cys6_DnaBD"/>
</dbReference>
<keyword evidence="2" id="KW-0805">Transcription regulation</keyword>
<keyword evidence="5" id="KW-0539">Nucleus</keyword>
<keyword evidence="3" id="KW-0238">DNA-binding</keyword>
<dbReference type="InterPro" id="IPR007219">
    <property type="entry name" value="XnlR_reg_dom"/>
</dbReference>
<dbReference type="EMBL" id="JACBAF010002172">
    <property type="protein sequence ID" value="KAF7165257.1"/>
    <property type="molecule type" value="Genomic_DNA"/>
</dbReference>
<evidence type="ECO:0000256" key="1">
    <source>
        <dbReference type="ARBA" id="ARBA00022723"/>
    </source>
</evidence>
<evidence type="ECO:0000256" key="4">
    <source>
        <dbReference type="ARBA" id="ARBA00023163"/>
    </source>
</evidence>
<dbReference type="GO" id="GO:0008270">
    <property type="term" value="F:zinc ion binding"/>
    <property type="evidence" value="ECO:0007669"/>
    <property type="project" value="InterPro"/>
</dbReference>
<dbReference type="PANTHER" id="PTHR47654">
    <property type="entry name" value="ZN(II)2CYS6 TRANSCRIPTION FACTOR (EUROFUNG)-RELATED"/>
    <property type="match status" value="1"/>
</dbReference>
<evidence type="ECO:0000256" key="2">
    <source>
        <dbReference type="ARBA" id="ARBA00023015"/>
    </source>
</evidence>
<dbReference type="Proteomes" id="UP000630445">
    <property type="component" value="Unassembled WGS sequence"/>
</dbReference>
<dbReference type="GO" id="GO:0006351">
    <property type="term" value="P:DNA-templated transcription"/>
    <property type="evidence" value="ECO:0007669"/>
    <property type="project" value="InterPro"/>
</dbReference>
<dbReference type="CDD" id="cd12148">
    <property type="entry name" value="fungal_TF_MHR"/>
    <property type="match status" value="1"/>
</dbReference>
<reference evidence="8" key="1">
    <citation type="submission" date="2020-06" db="EMBL/GenBank/DDBJ databases">
        <title>Draft genome sequences of strains closely related to Aspergillus parafelis and Aspergillus hiratsukae.</title>
        <authorList>
            <person name="Dos Santos R.A.C."/>
            <person name="Rivero-Menendez O."/>
            <person name="Steenwyk J.L."/>
            <person name="Mead M.E."/>
            <person name="Goldman G.H."/>
            <person name="Alastruey-Izquierdo A."/>
            <person name="Rokas A."/>
        </authorList>
    </citation>
    <scope>NUCLEOTIDE SEQUENCE</scope>
    <source>
        <strain evidence="8">CNM-CM5793</strain>
        <strain evidence="9">CNM-CM6106</strain>
    </source>
</reference>
<feature type="compositionally biased region" description="Polar residues" evidence="6">
    <location>
        <begin position="1"/>
        <end position="10"/>
    </location>
</feature>
<keyword evidence="4" id="KW-0804">Transcription</keyword>
<evidence type="ECO:0000256" key="5">
    <source>
        <dbReference type="ARBA" id="ARBA00023242"/>
    </source>
</evidence>
<name>A0A8H6P3G1_9EURO</name>
<evidence type="ECO:0000313" key="10">
    <source>
        <dbReference type="Proteomes" id="UP000630445"/>
    </source>
</evidence>
<dbReference type="PROSITE" id="PS50048">
    <property type="entry name" value="ZN2_CY6_FUNGAL_2"/>
    <property type="match status" value="1"/>
</dbReference>
<keyword evidence="1" id="KW-0479">Metal-binding</keyword>
<evidence type="ECO:0000313" key="9">
    <source>
        <dbReference type="EMBL" id="KAF7165257.1"/>
    </source>
</evidence>
<comment type="caution">
    <text evidence="8">The sequence shown here is derived from an EMBL/GenBank/DDBJ whole genome shotgun (WGS) entry which is preliminary data.</text>
</comment>
<keyword evidence="10" id="KW-1185">Reference proteome</keyword>
<dbReference type="AlphaFoldDB" id="A0A8H6P3G1"/>
<evidence type="ECO:0000256" key="3">
    <source>
        <dbReference type="ARBA" id="ARBA00023125"/>
    </source>
</evidence>
<dbReference type="PANTHER" id="PTHR47654:SF3">
    <property type="entry name" value="ZN(II)2CYS6 TRANSCRIPTION FACTOR (EUROFUNG)"/>
    <property type="match status" value="1"/>
</dbReference>
<dbReference type="SMART" id="SM00066">
    <property type="entry name" value="GAL4"/>
    <property type="match status" value="1"/>
</dbReference>
<dbReference type="Pfam" id="PF04082">
    <property type="entry name" value="Fungal_trans"/>
    <property type="match status" value="1"/>
</dbReference>
<feature type="region of interest" description="Disordered" evidence="6">
    <location>
        <begin position="172"/>
        <end position="214"/>
    </location>
</feature>
<accession>A0A8H6P3G1</accession>
<evidence type="ECO:0000313" key="8">
    <source>
        <dbReference type="EMBL" id="KAF7116005.1"/>
    </source>
</evidence>
<evidence type="ECO:0000256" key="6">
    <source>
        <dbReference type="SAM" id="MobiDB-lite"/>
    </source>
</evidence>
<sequence length="889" mass="100509">MENTPSSIPESGSAAMRGQLPLHPPPPHPDRNENAATNSMPAVVRKDSPYMQQISNPSSLGPNRSGANEGAHAKVAIPRQRSNAAPRYSRRVPRACETCRARKTKCSGDTPICRQCKELRVTCRYPVSWRERTKGQLDVLSVKTQDYENLLREIGNVVDTRISERIKSTLDKYAGENGTSQESSSNDPPSSVTPQDEEMEQDEPPSSPSSIGSLDAIDRVDEDLNRTESSRATGYIGKNSEITWMQRVRREADQRVRKQSGLSDEEPEGDFALHAVNYHLDDMDITVPGPVQVYWMPPRHVADQLFEDYLTTVHPFFPIISRTLFSAQYKTFFDSAARPGDKWLAILNMIFAIASKHAQLTQAPWRGDEREHLVYLTRARILSMNGDTLFNHPDLQQVQVEGLIAFYLLASDQINRAWRIASLAVRSGIALGINMKNTSETTPHISKEARYKVWWCLYTFEHMLGIMTGRSTCILDGVCTTPMPLPFNEEELREPFAAKLLADPEMRQACVGSAMASSYVRQMPLNPPGGRDAQHTDKPRDDRWLKSQPASQALCYLFYTDLAVICQEIVNRVYSPDCVNTPWAHIENRIGELRARIDRWYHSLPEVFDFVRRTDEQDQEVLRLKLFLAFHYYSARITLGRPCLCRRDARPRDPSKKPTFSHTMAEISLESACRMLELLPDEPNAVQLYQICPWWCILHYMMQAATVLLLELSFGNIHMPEEEPNFLAAAKKAVRWLYAMSECSAASRRAWQLCDSNLRRIAYGLDYDVSDMPKSVYEARPAQPMSKQPLGSNQHNPNMTSTPMFYKATDDLSVLNPNAADGSQGAHQYYQNPPPSTLSHSQMIPNLDLLSSASSNPPGGDAFFPYDPISGEFIRSFFPMAADEEPWTQ</sequence>
<gene>
    <name evidence="8" type="ORF">CNMCM5793_003838</name>
    <name evidence="9" type="ORF">CNMCM6106_001454</name>
</gene>
<dbReference type="EMBL" id="JACBAD010002108">
    <property type="protein sequence ID" value="KAF7116005.1"/>
    <property type="molecule type" value="Genomic_DNA"/>
</dbReference>
<feature type="compositionally biased region" description="Low complexity" evidence="6">
    <location>
        <begin position="180"/>
        <end position="194"/>
    </location>
</feature>
<dbReference type="SUPFAM" id="SSF57701">
    <property type="entry name" value="Zn2/Cys6 DNA-binding domain"/>
    <property type="match status" value="1"/>
</dbReference>